<feature type="region of interest" description="Disordered" evidence="1">
    <location>
        <begin position="1"/>
        <end position="24"/>
    </location>
</feature>
<sequence>MAPHANTTGGGEGSNGDDYHLPNTVYKAPSRAASEHNLIAPEGENATAQQGGPVQPINGAAIIAGADANGTSVSNNLNANMIINGNNVANGNVSRTGSTGRRSVSAPLTTLDRNGVGFVWGGTNQPNRSLSTGPWTEGFSQVMNQRQQQNGRGCIPSPIGTCRPAASIPGTASSTLVGGGTVQNGVASAPLPDTNTPTTSSSSSDAQSVAETVENVVEQQLASALGPLRFIINSLSQSIRATRQENSDFHEQNNILSRQLDLQYQQIQQHSDNANAQIRALLNLIETQTGHIQGNTQNNGQGVSAETNNDFVNQITQMVAATADTNDDLVNQITQMVSATPRYMSSVMQHLTMTAMLPALSQTLQQSVQQSVLQAVQATVQRAVQDTVRLAVQDAVSNIQNMIQHAVQEGIQSNVAAVYEAATTQTRDALQAVVGTQREAFDNVLRFHIQRSIESGSDQTQVGTPDSFNAETFGNYGLGLVDGTAHHENFDDEMADMATAVDEAQHLDNEKPAKRCGKIKAFFKKVFKFGGN</sequence>
<evidence type="ECO:0000313" key="3">
    <source>
        <dbReference type="Proteomes" id="UP001287286"/>
    </source>
</evidence>
<evidence type="ECO:0000256" key="1">
    <source>
        <dbReference type="SAM" id="MobiDB-lite"/>
    </source>
</evidence>
<accession>A0ABR0CFA0</accession>
<proteinExistence type="predicted"/>
<evidence type="ECO:0000313" key="2">
    <source>
        <dbReference type="EMBL" id="KAK4095098.1"/>
    </source>
</evidence>
<protein>
    <submittedName>
        <fullName evidence="2">Uncharacterized protein</fullName>
    </submittedName>
</protein>
<feature type="region of interest" description="Disordered" evidence="1">
    <location>
        <begin position="179"/>
        <end position="207"/>
    </location>
</feature>
<dbReference type="Proteomes" id="UP001287286">
    <property type="component" value="Unassembled WGS sequence"/>
</dbReference>
<dbReference type="EMBL" id="JAWRVI010000002">
    <property type="protein sequence ID" value="KAK4095098.1"/>
    <property type="molecule type" value="Genomic_DNA"/>
</dbReference>
<name>A0ABR0CFA0_PURLI</name>
<reference evidence="2 3" key="1">
    <citation type="journal article" date="2024" name="Microbiol. Resour. Announc.">
        <title>Genome annotations for the ascomycete fungi Trichoderma harzianum, Trichoderma aggressivum, and Purpureocillium lilacinum.</title>
        <authorList>
            <person name="Beijen E.P.W."/>
            <person name="Ohm R.A."/>
        </authorList>
    </citation>
    <scope>NUCLEOTIDE SEQUENCE [LARGE SCALE GENOMIC DNA]</scope>
    <source>
        <strain evidence="2 3">CBS 150709</strain>
    </source>
</reference>
<keyword evidence="3" id="KW-1185">Reference proteome</keyword>
<feature type="compositionally biased region" description="Low complexity" evidence="1">
    <location>
        <begin position="194"/>
        <end position="204"/>
    </location>
</feature>
<comment type="caution">
    <text evidence="2">The sequence shown here is derived from an EMBL/GenBank/DDBJ whole genome shotgun (WGS) entry which is preliminary data.</text>
</comment>
<gene>
    <name evidence="2" type="ORF">Purlil1_794</name>
</gene>
<organism evidence="2 3">
    <name type="scientific">Purpureocillium lilacinum</name>
    <name type="common">Paecilomyces lilacinus</name>
    <dbReference type="NCBI Taxonomy" id="33203"/>
    <lineage>
        <taxon>Eukaryota</taxon>
        <taxon>Fungi</taxon>
        <taxon>Dikarya</taxon>
        <taxon>Ascomycota</taxon>
        <taxon>Pezizomycotina</taxon>
        <taxon>Sordariomycetes</taxon>
        <taxon>Hypocreomycetidae</taxon>
        <taxon>Hypocreales</taxon>
        <taxon>Ophiocordycipitaceae</taxon>
        <taxon>Purpureocillium</taxon>
    </lineage>
</organism>